<name>A0A261XXL1_9FUNG</name>
<dbReference type="PANTHER" id="PTHR15715">
    <property type="entry name" value="CENTROSOMAL PROTEIN OF 170 KDA"/>
    <property type="match status" value="1"/>
</dbReference>
<dbReference type="Gene3D" id="2.60.200.20">
    <property type="match status" value="1"/>
</dbReference>
<evidence type="ECO:0000259" key="1">
    <source>
        <dbReference type="PROSITE" id="PS50006"/>
    </source>
</evidence>
<gene>
    <name evidence="2" type="ORF">BZG36_03148</name>
</gene>
<feature type="domain" description="FHA" evidence="1">
    <location>
        <begin position="35"/>
        <end position="88"/>
    </location>
</feature>
<accession>A0A261XXL1</accession>
<dbReference type="PANTHER" id="PTHR15715:SF37">
    <property type="entry name" value="LD47843P"/>
    <property type="match status" value="1"/>
</dbReference>
<comment type="caution">
    <text evidence="2">The sequence shown here is derived from an EMBL/GenBank/DDBJ whole genome shotgun (WGS) entry which is preliminary data.</text>
</comment>
<proteinExistence type="predicted"/>
<evidence type="ECO:0000313" key="3">
    <source>
        <dbReference type="Proteomes" id="UP000242875"/>
    </source>
</evidence>
<organism evidence="2 3">
    <name type="scientific">Bifiguratus adelaidae</name>
    <dbReference type="NCBI Taxonomy" id="1938954"/>
    <lineage>
        <taxon>Eukaryota</taxon>
        <taxon>Fungi</taxon>
        <taxon>Fungi incertae sedis</taxon>
        <taxon>Mucoromycota</taxon>
        <taxon>Mucoromycotina</taxon>
        <taxon>Endogonomycetes</taxon>
        <taxon>Endogonales</taxon>
        <taxon>Endogonales incertae sedis</taxon>
        <taxon>Bifiguratus</taxon>
    </lineage>
</organism>
<dbReference type="SMART" id="SM00240">
    <property type="entry name" value="FHA"/>
    <property type="match status" value="1"/>
</dbReference>
<reference evidence="2 3" key="1">
    <citation type="journal article" date="2017" name="Mycologia">
        <title>Bifiguratus adelaidae, gen. et sp. nov., a new member of Mucoromycotina in endophytic and soil-dwelling habitats.</title>
        <authorList>
            <person name="Torres-Cruz T.J."/>
            <person name="Billingsley Tobias T.L."/>
            <person name="Almatruk M."/>
            <person name="Hesse C."/>
            <person name="Kuske C.R."/>
            <person name="Desiro A."/>
            <person name="Benucci G.M."/>
            <person name="Bonito G."/>
            <person name="Stajich J.E."/>
            <person name="Dunlap C."/>
            <person name="Arnold A.E."/>
            <person name="Porras-Alfaro A."/>
        </authorList>
    </citation>
    <scope>NUCLEOTIDE SEQUENCE [LARGE SCALE GENOMIC DNA]</scope>
    <source>
        <strain evidence="2 3">AZ0501</strain>
    </source>
</reference>
<dbReference type="InterPro" id="IPR051176">
    <property type="entry name" value="Cent_Immune-Sig_Mod"/>
</dbReference>
<keyword evidence="3" id="KW-1185">Reference proteome</keyword>
<sequence length="343" mass="38576">MSVPQIRLIPHIDWQSYQSFHFAVIRRSIPHGKVIKVGRYTERVNMENITFKSKVVSRSHAEIWTRDDKVFIKDTGSSSGTFLNHMRLSGPNQESTPFELHEGDILQLGCDFQGGCEDVFRCVKMRVELNHSETAISAGHGQCALDRLQSLADQKDQISKACRKVVEEVCSICLPFLMGGPYPGFQCPMCRTYSDLDASVAEEEEEGEEHDKVFSDYQSDSPEEALPQCLATDGTFGSDFRRGDNRRTLIAPLEPERDTSIQEVVDRHCLTTPSPQPSPHPSIEGSIFAYFGAPVIDTSLSPLPTRQPLSPRPRSDRFSCVVNRVRQLTDKRRRTSASLCNQL</sequence>
<dbReference type="OrthoDB" id="687730at2759"/>
<dbReference type="EMBL" id="MVBO01000112">
    <property type="protein sequence ID" value="OZJ02974.1"/>
    <property type="molecule type" value="Genomic_DNA"/>
</dbReference>
<evidence type="ECO:0000313" key="2">
    <source>
        <dbReference type="EMBL" id="OZJ02974.1"/>
    </source>
</evidence>
<dbReference type="Pfam" id="PF00498">
    <property type="entry name" value="FHA"/>
    <property type="match status" value="1"/>
</dbReference>
<dbReference type="Proteomes" id="UP000242875">
    <property type="component" value="Unassembled WGS sequence"/>
</dbReference>
<dbReference type="InterPro" id="IPR000253">
    <property type="entry name" value="FHA_dom"/>
</dbReference>
<protein>
    <recommendedName>
        <fullName evidence="1">FHA domain-containing protein</fullName>
    </recommendedName>
</protein>
<dbReference type="InterPro" id="IPR008984">
    <property type="entry name" value="SMAD_FHA_dom_sf"/>
</dbReference>
<dbReference type="PROSITE" id="PS50006">
    <property type="entry name" value="FHA_DOMAIN"/>
    <property type="match status" value="1"/>
</dbReference>
<dbReference type="AlphaFoldDB" id="A0A261XXL1"/>
<dbReference type="SUPFAM" id="SSF49879">
    <property type="entry name" value="SMAD/FHA domain"/>
    <property type="match status" value="1"/>
</dbReference>